<dbReference type="Pfam" id="PF04290">
    <property type="entry name" value="DctQ"/>
    <property type="match status" value="1"/>
</dbReference>
<reference evidence="11 12" key="1">
    <citation type="submission" date="2023-08" db="EMBL/GenBank/DDBJ databases">
        <authorList>
            <person name="Park J.-S."/>
        </authorList>
    </citation>
    <scope>NUCLEOTIDE SEQUENCE [LARGE SCALE GENOMIC DNA]</scope>
    <source>
        <strain evidence="11 12">2205BS29-5</strain>
    </source>
</reference>
<evidence type="ECO:0000313" key="12">
    <source>
        <dbReference type="Proteomes" id="UP001224997"/>
    </source>
</evidence>
<dbReference type="RefSeq" id="WP_305962840.1">
    <property type="nucleotide sequence ID" value="NZ_JAVAMQ010000005.1"/>
</dbReference>
<keyword evidence="2 9" id="KW-0813">Transport</keyword>
<keyword evidence="6 9" id="KW-1133">Transmembrane helix</keyword>
<evidence type="ECO:0000256" key="9">
    <source>
        <dbReference type="RuleBase" id="RU369079"/>
    </source>
</evidence>
<evidence type="ECO:0000256" key="4">
    <source>
        <dbReference type="ARBA" id="ARBA00022519"/>
    </source>
</evidence>
<keyword evidence="4 9" id="KW-0997">Cell inner membrane</keyword>
<keyword evidence="5 9" id="KW-0812">Transmembrane</keyword>
<comment type="subcellular location">
    <subcellularLocation>
        <location evidence="1 9">Cell inner membrane</location>
        <topology evidence="1 9">Multi-pass membrane protein</topology>
    </subcellularLocation>
</comment>
<keyword evidence="7 9" id="KW-0472">Membrane</keyword>
<evidence type="ECO:0000259" key="10">
    <source>
        <dbReference type="Pfam" id="PF04290"/>
    </source>
</evidence>
<evidence type="ECO:0000256" key="6">
    <source>
        <dbReference type="ARBA" id="ARBA00022989"/>
    </source>
</evidence>
<dbReference type="PANTHER" id="PTHR35011:SF2">
    <property type="entry name" value="2,3-DIKETO-L-GULONATE TRAP TRANSPORTER SMALL PERMEASE PROTEIN YIAM"/>
    <property type="match status" value="1"/>
</dbReference>
<evidence type="ECO:0000256" key="8">
    <source>
        <dbReference type="ARBA" id="ARBA00038436"/>
    </source>
</evidence>
<protein>
    <recommendedName>
        <fullName evidence="9">TRAP transporter small permease protein</fullName>
    </recommendedName>
</protein>
<keyword evidence="3" id="KW-1003">Cell membrane</keyword>
<gene>
    <name evidence="11" type="ORF">Q5Y72_07800</name>
</gene>
<organism evidence="11 12">
    <name type="scientific">Paracoccus spongiarum</name>
    <dbReference type="NCBI Taxonomy" id="3064387"/>
    <lineage>
        <taxon>Bacteria</taxon>
        <taxon>Pseudomonadati</taxon>
        <taxon>Pseudomonadota</taxon>
        <taxon>Alphaproteobacteria</taxon>
        <taxon>Rhodobacterales</taxon>
        <taxon>Paracoccaceae</taxon>
        <taxon>Paracoccus</taxon>
    </lineage>
</organism>
<dbReference type="Proteomes" id="UP001224997">
    <property type="component" value="Unassembled WGS sequence"/>
</dbReference>
<comment type="function">
    <text evidence="9">Part of the tripartite ATP-independent periplasmic (TRAP) transport system.</text>
</comment>
<dbReference type="InterPro" id="IPR007387">
    <property type="entry name" value="TRAP_DctQ"/>
</dbReference>
<comment type="subunit">
    <text evidence="9">The complex comprises the extracytoplasmic solute receptor protein and the two transmembrane proteins.</text>
</comment>
<comment type="caution">
    <text evidence="11">The sequence shown here is derived from an EMBL/GenBank/DDBJ whole genome shotgun (WGS) entry which is preliminary data.</text>
</comment>
<evidence type="ECO:0000313" key="11">
    <source>
        <dbReference type="EMBL" id="MDP5306994.1"/>
    </source>
</evidence>
<feature type="transmembrane region" description="Helical" evidence="9">
    <location>
        <begin position="7"/>
        <end position="27"/>
    </location>
</feature>
<evidence type="ECO:0000256" key="7">
    <source>
        <dbReference type="ARBA" id="ARBA00023136"/>
    </source>
</evidence>
<feature type="domain" description="Tripartite ATP-independent periplasmic transporters DctQ component" evidence="10">
    <location>
        <begin position="23"/>
        <end position="144"/>
    </location>
</feature>
<comment type="caution">
    <text evidence="9">Lacks conserved residue(s) required for the propagation of feature annotation.</text>
</comment>
<evidence type="ECO:0000256" key="3">
    <source>
        <dbReference type="ARBA" id="ARBA00022475"/>
    </source>
</evidence>
<feature type="transmembrane region" description="Helical" evidence="9">
    <location>
        <begin position="86"/>
        <end position="107"/>
    </location>
</feature>
<dbReference type="EMBL" id="JAVAMQ010000005">
    <property type="protein sequence ID" value="MDP5306994.1"/>
    <property type="molecule type" value="Genomic_DNA"/>
</dbReference>
<evidence type="ECO:0000256" key="5">
    <source>
        <dbReference type="ARBA" id="ARBA00022692"/>
    </source>
</evidence>
<feature type="transmembrane region" description="Helical" evidence="9">
    <location>
        <begin position="127"/>
        <end position="147"/>
    </location>
</feature>
<dbReference type="InterPro" id="IPR055348">
    <property type="entry name" value="DctQ"/>
</dbReference>
<proteinExistence type="inferred from homology"/>
<evidence type="ECO:0000256" key="1">
    <source>
        <dbReference type="ARBA" id="ARBA00004429"/>
    </source>
</evidence>
<keyword evidence="12" id="KW-1185">Reference proteome</keyword>
<name>A0ABT9JBF6_9RHOB</name>
<evidence type="ECO:0000256" key="2">
    <source>
        <dbReference type="ARBA" id="ARBA00022448"/>
    </source>
</evidence>
<sequence length="174" mass="18657">MRQIERAFVTLNGAVVILGLALMAVVVGWNVAGRYLGSGSLPWADEVARYAMIWITFLGSGLALREGAHVAVTNAQEALPGSGPRILRGAILLTLFVFFAFMIWVGIDYMTRMSVQRSAALRLPMKWVYAAMPAGFALMILHLALVAPRYLRAGLAIPPDAPGARPPSSSAPHG</sequence>
<accession>A0ABT9JBF6</accession>
<dbReference type="PANTHER" id="PTHR35011">
    <property type="entry name" value="2,3-DIKETO-L-GULONATE TRAP TRANSPORTER SMALL PERMEASE PROTEIN YIAM"/>
    <property type="match status" value="1"/>
</dbReference>
<comment type="similarity">
    <text evidence="8 9">Belongs to the TRAP transporter small permease family.</text>
</comment>